<evidence type="ECO:0000256" key="8">
    <source>
        <dbReference type="ARBA" id="ARBA00023306"/>
    </source>
</evidence>
<dbReference type="GO" id="GO:0005737">
    <property type="term" value="C:cytoplasm"/>
    <property type="evidence" value="ECO:0007669"/>
    <property type="project" value="UniProtKB-SubCell"/>
</dbReference>
<dbReference type="PROSITE" id="PS51898">
    <property type="entry name" value="TYR_RECOMBINASE"/>
    <property type="match status" value="1"/>
</dbReference>
<feature type="active site" description="O-(3'-phospho-DNA)-tyrosine intermediate" evidence="9">
    <location>
        <position position="291"/>
    </location>
</feature>
<feature type="active site" evidence="9">
    <location>
        <position position="282"/>
    </location>
</feature>
<dbReference type="HAMAP" id="MF_01808">
    <property type="entry name" value="Recomb_XerC_XerD"/>
    <property type="match status" value="1"/>
</dbReference>
<evidence type="ECO:0000256" key="4">
    <source>
        <dbReference type="ARBA" id="ARBA00022829"/>
    </source>
</evidence>
<evidence type="ECO:0000256" key="2">
    <source>
        <dbReference type="ARBA" id="ARBA00022490"/>
    </source>
</evidence>
<keyword evidence="8 9" id="KW-0131">Cell cycle</keyword>
<comment type="caution">
    <text evidence="12">The sequence shown here is derived from an EMBL/GenBank/DDBJ whole genome shotgun (WGS) entry which is preliminary data.</text>
</comment>
<evidence type="ECO:0000256" key="1">
    <source>
        <dbReference type="ARBA" id="ARBA00004496"/>
    </source>
</evidence>
<dbReference type="Gene3D" id="1.10.150.130">
    <property type="match status" value="1"/>
</dbReference>
<dbReference type="Gene3D" id="1.10.443.10">
    <property type="entry name" value="Intergrase catalytic core"/>
    <property type="match status" value="1"/>
</dbReference>
<proteinExistence type="inferred from homology"/>
<feature type="active site" evidence="9">
    <location>
        <position position="259"/>
    </location>
</feature>
<dbReference type="GO" id="GO:0003677">
    <property type="term" value="F:DNA binding"/>
    <property type="evidence" value="ECO:0007669"/>
    <property type="project" value="UniProtKB-UniRule"/>
</dbReference>
<dbReference type="PANTHER" id="PTHR30349">
    <property type="entry name" value="PHAGE INTEGRASE-RELATED"/>
    <property type="match status" value="1"/>
</dbReference>
<evidence type="ECO:0000256" key="3">
    <source>
        <dbReference type="ARBA" id="ARBA00022618"/>
    </source>
</evidence>
<dbReference type="RefSeq" id="WP_098454744.1">
    <property type="nucleotide sequence ID" value="NZ_PDJG01000001.1"/>
</dbReference>
<feature type="domain" description="Tyr recombinase" evidence="10">
    <location>
        <begin position="118"/>
        <end position="304"/>
    </location>
</feature>
<dbReference type="InterPro" id="IPR002104">
    <property type="entry name" value="Integrase_catalytic"/>
</dbReference>
<accession>A0A2A9E5V1</accession>
<dbReference type="EMBL" id="PDJG01000001">
    <property type="protein sequence ID" value="PFG33550.1"/>
    <property type="molecule type" value="Genomic_DNA"/>
</dbReference>
<evidence type="ECO:0000313" key="13">
    <source>
        <dbReference type="Proteomes" id="UP000225548"/>
    </source>
</evidence>
<keyword evidence="4 9" id="KW-0159">Chromosome partition</keyword>
<dbReference type="Proteomes" id="UP000225548">
    <property type="component" value="Unassembled WGS sequence"/>
</dbReference>
<evidence type="ECO:0000259" key="10">
    <source>
        <dbReference type="PROSITE" id="PS51898"/>
    </source>
</evidence>
<dbReference type="InterPro" id="IPR044068">
    <property type="entry name" value="CB"/>
</dbReference>
<dbReference type="InterPro" id="IPR013762">
    <property type="entry name" value="Integrase-like_cat_sf"/>
</dbReference>
<comment type="subunit">
    <text evidence="9">Forms a cyclic heterotetrameric complex composed of two molecules of XerC and two molecules of XerD.</text>
</comment>
<dbReference type="InterPro" id="IPR050090">
    <property type="entry name" value="Tyrosine_recombinase_XerCD"/>
</dbReference>
<evidence type="ECO:0000256" key="7">
    <source>
        <dbReference type="ARBA" id="ARBA00023172"/>
    </source>
</evidence>
<keyword evidence="3 9" id="KW-0132">Cell division</keyword>
<feature type="active site" evidence="9">
    <location>
        <position position="256"/>
    </location>
</feature>
<evidence type="ECO:0000313" key="12">
    <source>
        <dbReference type="EMBL" id="PFG33550.1"/>
    </source>
</evidence>
<dbReference type="AlphaFoldDB" id="A0A2A9E5V1"/>
<reference evidence="12 13" key="1">
    <citation type="submission" date="2017-10" db="EMBL/GenBank/DDBJ databases">
        <title>Sequencing the genomes of 1000 actinobacteria strains.</title>
        <authorList>
            <person name="Klenk H.-P."/>
        </authorList>
    </citation>
    <scope>NUCLEOTIDE SEQUENCE [LARGE SCALE GENOMIC DNA]</scope>
    <source>
        <strain evidence="12 13">DSM 18966</strain>
    </source>
</reference>
<dbReference type="InterPro" id="IPR011010">
    <property type="entry name" value="DNA_brk_join_enz"/>
</dbReference>
<keyword evidence="5 9" id="KW-0229">DNA integration</keyword>
<feature type="domain" description="Core-binding (CB)" evidence="11">
    <location>
        <begin position="11"/>
        <end position="97"/>
    </location>
</feature>
<comment type="similarity">
    <text evidence="9">Belongs to the 'phage' integrase family. XerC subfamily.</text>
</comment>
<keyword evidence="2 9" id="KW-0963">Cytoplasm</keyword>
<dbReference type="CDD" id="cd00798">
    <property type="entry name" value="INT_XerDC_C"/>
    <property type="match status" value="1"/>
</dbReference>
<keyword evidence="13" id="KW-1185">Reference proteome</keyword>
<organism evidence="12 13">
    <name type="scientific">Sanguibacter antarcticus</name>
    <dbReference type="NCBI Taxonomy" id="372484"/>
    <lineage>
        <taxon>Bacteria</taxon>
        <taxon>Bacillati</taxon>
        <taxon>Actinomycetota</taxon>
        <taxon>Actinomycetes</taxon>
        <taxon>Micrococcales</taxon>
        <taxon>Sanguibacteraceae</taxon>
        <taxon>Sanguibacter</taxon>
    </lineage>
</organism>
<dbReference type="GO" id="GO:0007059">
    <property type="term" value="P:chromosome segregation"/>
    <property type="evidence" value="ECO:0007669"/>
    <property type="project" value="UniProtKB-UniRule"/>
</dbReference>
<comment type="subcellular location">
    <subcellularLocation>
        <location evidence="1 9">Cytoplasm</location>
    </subcellularLocation>
</comment>
<dbReference type="NCBIfam" id="NF001399">
    <property type="entry name" value="PRK00283.1"/>
    <property type="match status" value="1"/>
</dbReference>
<dbReference type="InterPro" id="IPR023009">
    <property type="entry name" value="Tyrosine_recombinase_XerC/XerD"/>
</dbReference>
<dbReference type="InterPro" id="IPR010998">
    <property type="entry name" value="Integrase_recombinase_N"/>
</dbReference>
<feature type="active site" evidence="9">
    <location>
        <position position="162"/>
    </location>
</feature>
<feature type="active site" evidence="9">
    <location>
        <position position="186"/>
    </location>
</feature>
<evidence type="ECO:0000256" key="9">
    <source>
        <dbReference type="HAMAP-Rule" id="MF_01808"/>
    </source>
</evidence>
<sequence length="310" mass="33809">MHPHPEADSARDEPGVLADFAVHLTAQRGLSAHTVRAYSSDLEQLFAFARGRDVDAFDQIDLAMLRAWLAEMAGRQLSRSTVARRGAAIRTFFDWAARTGRIDDDPSARLASPRLHKVLPTVLAVNSAATLMDAARDIAADGSPSDLRTWACVEMLYATGARVGEIVELDLSDVDVAERTARVIGKGDKERVVPFGVPAARAIEAWCESGRPRLIGQSHTEALFVGQRGQRWGQRQVREAVHRLAAVAGVDDVAPHDLRHSAATHLLQGGSDLRTVQEVLGHATLATTQRYTHVSAERLRSSYQLAHPRA</sequence>
<dbReference type="SUPFAM" id="SSF56349">
    <property type="entry name" value="DNA breaking-rejoining enzymes"/>
    <property type="match status" value="1"/>
</dbReference>
<dbReference type="GO" id="GO:0009037">
    <property type="term" value="F:tyrosine-based site-specific recombinase activity"/>
    <property type="evidence" value="ECO:0007669"/>
    <property type="project" value="UniProtKB-UniRule"/>
</dbReference>
<evidence type="ECO:0000256" key="6">
    <source>
        <dbReference type="ARBA" id="ARBA00023125"/>
    </source>
</evidence>
<comment type="function">
    <text evidence="9">Site-specific tyrosine recombinase, which acts by catalyzing the cutting and rejoining of the recombining DNA molecules. The XerC-XerD complex is essential to convert dimers of the bacterial chromosome into monomers to permit their segregation at cell division. It also contributes to the segregational stability of plasmids.</text>
</comment>
<evidence type="ECO:0000259" key="11">
    <source>
        <dbReference type="PROSITE" id="PS51900"/>
    </source>
</evidence>
<dbReference type="Pfam" id="PF00589">
    <property type="entry name" value="Phage_integrase"/>
    <property type="match status" value="1"/>
</dbReference>
<dbReference type="InterPro" id="IPR004107">
    <property type="entry name" value="Integrase_SAM-like_N"/>
</dbReference>
<dbReference type="GO" id="GO:0051301">
    <property type="term" value="P:cell division"/>
    <property type="evidence" value="ECO:0007669"/>
    <property type="project" value="UniProtKB-KW"/>
</dbReference>
<protein>
    <recommendedName>
        <fullName evidence="9">Tyrosine recombinase XerC</fullName>
    </recommendedName>
</protein>
<keyword evidence="7 9" id="KW-0233">DNA recombination</keyword>
<dbReference type="OrthoDB" id="9801717at2"/>
<dbReference type="Pfam" id="PF02899">
    <property type="entry name" value="Phage_int_SAM_1"/>
    <property type="match status" value="1"/>
</dbReference>
<dbReference type="PROSITE" id="PS51900">
    <property type="entry name" value="CB"/>
    <property type="match status" value="1"/>
</dbReference>
<dbReference type="PANTHER" id="PTHR30349:SF77">
    <property type="entry name" value="TYROSINE RECOMBINASE XERC"/>
    <property type="match status" value="1"/>
</dbReference>
<name>A0A2A9E5V1_9MICO</name>
<keyword evidence="6 9" id="KW-0238">DNA-binding</keyword>
<evidence type="ECO:0000256" key="5">
    <source>
        <dbReference type="ARBA" id="ARBA00022908"/>
    </source>
</evidence>
<gene>
    <name evidence="9" type="primary">xerC</name>
    <name evidence="12" type="ORF">ATL42_1427</name>
</gene>
<dbReference type="GO" id="GO:0006313">
    <property type="term" value="P:DNA transposition"/>
    <property type="evidence" value="ECO:0007669"/>
    <property type="project" value="UniProtKB-UniRule"/>
</dbReference>